<comment type="similarity">
    <text evidence="2">Belongs to the UPF0126 family.</text>
</comment>
<comment type="subcellular location">
    <subcellularLocation>
        <location evidence="1">Cell membrane</location>
        <topology evidence="1">Multi-pass membrane protein</topology>
    </subcellularLocation>
</comment>
<evidence type="ECO:0000313" key="10">
    <source>
        <dbReference type="Proteomes" id="UP001199919"/>
    </source>
</evidence>
<dbReference type="PANTHER" id="PTHR30506">
    <property type="entry name" value="INNER MEMBRANE PROTEIN"/>
    <property type="match status" value="1"/>
</dbReference>
<feature type="transmembrane region" description="Helical" evidence="7">
    <location>
        <begin position="35"/>
        <end position="56"/>
    </location>
</feature>
<feature type="domain" description="Glycine transporter" evidence="8">
    <location>
        <begin position="11"/>
        <end position="85"/>
    </location>
</feature>
<feature type="transmembrane region" description="Helical" evidence="7">
    <location>
        <begin position="123"/>
        <end position="142"/>
    </location>
</feature>
<comment type="caution">
    <text evidence="9">The sequence shown here is derived from an EMBL/GenBank/DDBJ whole genome shotgun (WGS) entry which is preliminary data.</text>
</comment>
<keyword evidence="5 7" id="KW-1133">Transmembrane helix</keyword>
<feature type="domain" description="Glycine transporter" evidence="8">
    <location>
        <begin position="97"/>
        <end position="169"/>
    </location>
</feature>
<protein>
    <submittedName>
        <fullName evidence="9">Trimeric intracellular cation channel family protein</fullName>
    </submittedName>
</protein>
<dbReference type="Pfam" id="PF03458">
    <property type="entry name" value="Gly_transporter"/>
    <property type="match status" value="2"/>
</dbReference>
<reference evidence="9 10" key="1">
    <citation type="submission" date="2021-12" db="EMBL/GenBank/DDBJ databases">
        <title>Mucilaginibacter roseus genome.</title>
        <authorList>
            <person name="Ferreira J.R."/>
            <person name="Newman J.D."/>
        </authorList>
    </citation>
    <scope>NUCLEOTIDE SEQUENCE [LARGE SCALE GENOMIC DNA]</scope>
    <source>
        <strain evidence="9 10">LMG 28454</strain>
    </source>
</reference>
<sequence>MNISLSTFSHIIEILGTVAFAISGVFAAMDKKLDVFGVTIIAFVTAIGGGTVRDVLIGATPVAWMKDINTLLIILGTAVVTMLFRNRIVNQQNTLLLFDALGLGLFTIIGIKKGLAIDLKPGICITLGTITGCFGGVIRDLLLNRIPALFHADLYATPCIVGGLFYILMIGYINEEWAQVIAIMIICVVRIVAYRKNWRLPTLSDK</sequence>
<keyword evidence="3" id="KW-1003">Cell membrane</keyword>
<evidence type="ECO:0000256" key="5">
    <source>
        <dbReference type="ARBA" id="ARBA00022989"/>
    </source>
</evidence>
<evidence type="ECO:0000256" key="2">
    <source>
        <dbReference type="ARBA" id="ARBA00008193"/>
    </source>
</evidence>
<keyword evidence="6 7" id="KW-0472">Membrane</keyword>
<evidence type="ECO:0000256" key="7">
    <source>
        <dbReference type="SAM" id="Phobius"/>
    </source>
</evidence>
<dbReference type="EMBL" id="JAJPWV010000005">
    <property type="protein sequence ID" value="MCD8742119.1"/>
    <property type="molecule type" value="Genomic_DNA"/>
</dbReference>
<keyword evidence="4 7" id="KW-0812">Transmembrane</keyword>
<evidence type="ECO:0000259" key="8">
    <source>
        <dbReference type="Pfam" id="PF03458"/>
    </source>
</evidence>
<accession>A0ABS8U850</accession>
<evidence type="ECO:0000256" key="4">
    <source>
        <dbReference type="ARBA" id="ARBA00022692"/>
    </source>
</evidence>
<feature type="transmembrane region" description="Helical" evidence="7">
    <location>
        <begin position="154"/>
        <end position="171"/>
    </location>
</feature>
<feature type="transmembrane region" description="Helical" evidence="7">
    <location>
        <begin position="68"/>
        <end position="84"/>
    </location>
</feature>
<evidence type="ECO:0000256" key="3">
    <source>
        <dbReference type="ARBA" id="ARBA00022475"/>
    </source>
</evidence>
<name>A0ABS8U850_9SPHI</name>
<dbReference type="PANTHER" id="PTHR30506:SF3">
    <property type="entry name" value="UPF0126 INNER MEMBRANE PROTEIN YADS-RELATED"/>
    <property type="match status" value="1"/>
</dbReference>
<feature type="transmembrane region" description="Helical" evidence="7">
    <location>
        <begin position="96"/>
        <end position="117"/>
    </location>
</feature>
<feature type="transmembrane region" description="Helical" evidence="7">
    <location>
        <begin position="6"/>
        <end position="28"/>
    </location>
</feature>
<gene>
    <name evidence="9" type="ORF">LT679_16025</name>
</gene>
<feature type="transmembrane region" description="Helical" evidence="7">
    <location>
        <begin position="177"/>
        <end position="194"/>
    </location>
</feature>
<evidence type="ECO:0000256" key="1">
    <source>
        <dbReference type="ARBA" id="ARBA00004651"/>
    </source>
</evidence>
<evidence type="ECO:0000313" key="9">
    <source>
        <dbReference type="EMBL" id="MCD8742119.1"/>
    </source>
</evidence>
<dbReference type="InterPro" id="IPR005115">
    <property type="entry name" value="Gly_transporter"/>
</dbReference>
<dbReference type="Proteomes" id="UP001199919">
    <property type="component" value="Unassembled WGS sequence"/>
</dbReference>
<proteinExistence type="inferred from homology"/>
<keyword evidence="10" id="KW-1185">Reference proteome</keyword>
<dbReference type="RefSeq" id="WP_232178678.1">
    <property type="nucleotide sequence ID" value="NZ_JAJPWV010000005.1"/>
</dbReference>
<evidence type="ECO:0000256" key="6">
    <source>
        <dbReference type="ARBA" id="ARBA00023136"/>
    </source>
</evidence>
<organism evidence="9 10">
    <name type="scientific">Mucilaginibacter roseus</name>
    <dbReference type="NCBI Taxonomy" id="1528868"/>
    <lineage>
        <taxon>Bacteria</taxon>
        <taxon>Pseudomonadati</taxon>
        <taxon>Bacteroidota</taxon>
        <taxon>Sphingobacteriia</taxon>
        <taxon>Sphingobacteriales</taxon>
        <taxon>Sphingobacteriaceae</taxon>
        <taxon>Mucilaginibacter</taxon>
    </lineage>
</organism>